<proteinExistence type="predicted"/>
<dbReference type="NCBIfam" id="TIGR00254">
    <property type="entry name" value="GGDEF"/>
    <property type="match status" value="1"/>
</dbReference>
<keyword evidence="7" id="KW-0548">Nucleotidyltransferase</keyword>
<comment type="catalytic activity">
    <reaction evidence="5">
        <text>2 GTP = 3',3'-c-di-GMP + 2 diphosphate</text>
        <dbReference type="Rhea" id="RHEA:24898"/>
        <dbReference type="ChEBI" id="CHEBI:33019"/>
        <dbReference type="ChEBI" id="CHEBI:37565"/>
        <dbReference type="ChEBI" id="CHEBI:58805"/>
        <dbReference type="EC" id="2.7.7.65"/>
    </reaction>
</comment>
<keyword evidence="7" id="KW-0808">Transferase</keyword>
<dbReference type="EMBL" id="JBFMVT010000001">
    <property type="protein sequence ID" value="MEW7311187.1"/>
    <property type="molecule type" value="Genomic_DNA"/>
</dbReference>
<name>A0ABV3NNS3_9ENTR</name>
<dbReference type="Proteomes" id="UP001555342">
    <property type="component" value="Unassembled WGS sequence"/>
</dbReference>
<dbReference type="Pfam" id="PF00990">
    <property type="entry name" value="GGDEF"/>
    <property type="match status" value="1"/>
</dbReference>
<protein>
    <recommendedName>
        <fullName evidence="3">diguanylate cyclase</fullName>
        <ecNumber evidence="3">2.7.7.65</ecNumber>
    </recommendedName>
</protein>
<organism evidence="7 8">
    <name type="scientific">Buttiauxella gaviniae</name>
    <dbReference type="NCBI Taxonomy" id="82990"/>
    <lineage>
        <taxon>Bacteria</taxon>
        <taxon>Pseudomonadati</taxon>
        <taxon>Pseudomonadota</taxon>
        <taxon>Gammaproteobacteria</taxon>
        <taxon>Enterobacterales</taxon>
        <taxon>Enterobacteriaceae</taxon>
        <taxon>Buttiauxella</taxon>
    </lineage>
</organism>
<evidence type="ECO:0000259" key="6">
    <source>
        <dbReference type="PROSITE" id="PS50887"/>
    </source>
</evidence>
<dbReference type="RefSeq" id="WP_367593600.1">
    <property type="nucleotide sequence ID" value="NZ_JBFMVT010000001.1"/>
</dbReference>
<dbReference type="Gene3D" id="3.30.70.270">
    <property type="match status" value="1"/>
</dbReference>
<evidence type="ECO:0000256" key="2">
    <source>
        <dbReference type="ARBA" id="ARBA00004665"/>
    </source>
</evidence>
<dbReference type="PANTHER" id="PTHR45138">
    <property type="entry name" value="REGULATORY COMPONENTS OF SENSORY TRANSDUCTION SYSTEM"/>
    <property type="match status" value="1"/>
</dbReference>
<dbReference type="GO" id="GO:0052621">
    <property type="term" value="F:diguanylate cyclase activity"/>
    <property type="evidence" value="ECO:0007669"/>
    <property type="project" value="UniProtKB-EC"/>
</dbReference>
<gene>
    <name evidence="7" type="ORF">AB1E22_00375</name>
</gene>
<sequence>MSKFVIQQEPFAIILVDIDFFKTINDIFGHVAGDECLITVADKIQDCIKCFAASISRYGGDEFAIIINNATNKKVDMICDQIKTAINENSLKSIGNKPISVTQGASICNAGSNINNINNIITRADKALYKAKQNGRNCYLIAE</sequence>
<comment type="caution">
    <text evidence="7">The sequence shown here is derived from an EMBL/GenBank/DDBJ whole genome shotgun (WGS) entry which is preliminary data.</text>
</comment>
<dbReference type="SUPFAM" id="SSF55073">
    <property type="entry name" value="Nucleotide cyclase"/>
    <property type="match status" value="1"/>
</dbReference>
<evidence type="ECO:0000313" key="8">
    <source>
        <dbReference type="Proteomes" id="UP001555342"/>
    </source>
</evidence>
<dbReference type="InterPro" id="IPR043128">
    <property type="entry name" value="Rev_trsase/Diguanyl_cyclase"/>
</dbReference>
<dbReference type="InterPro" id="IPR050469">
    <property type="entry name" value="Diguanylate_Cyclase"/>
</dbReference>
<evidence type="ECO:0000256" key="1">
    <source>
        <dbReference type="ARBA" id="ARBA00001946"/>
    </source>
</evidence>
<evidence type="ECO:0000256" key="3">
    <source>
        <dbReference type="ARBA" id="ARBA00012528"/>
    </source>
</evidence>
<evidence type="ECO:0000313" key="7">
    <source>
        <dbReference type="EMBL" id="MEW7311187.1"/>
    </source>
</evidence>
<keyword evidence="8" id="KW-1185">Reference proteome</keyword>
<reference evidence="7 8" key="1">
    <citation type="submission" date="2024-07" db="EMBL/GenBank/DDBJ databases">
        <authorList>
            <person name="Wang L."/>
        </authorList>
    </citation>
    <scope>NUCLEOTIDE SEQUENCE [LARGE SCALE GENOMIC DNA]</scope>
    <source>
        <strain evidence="7 8">WL359</strain>
    </source>
</reference>
<dbReference type="InterPro" id="IPR029787">
    <property type="entry name" value="Nucleotide_cyclase"/>
</dbReference>
<dbReference type="EC" id="2.7.7.65" evidence="3"/>
<dbReference type="PROSITE" id="PS50887">
    <property type="entry name" value="GGDEF"/>
    <property type="match status" value="1"/>
</dbReference>
<dbReference type="InterPro" id="IPR000160">
    <property type="entry name" value="GGDEF_dom"/>
</dbReference>
<dbReference type="SMART" id="SM00267">
    <property type="entry name" value="GGDEF"/>
    <property type="match status" value="1"/>
</dbReference>
<comment type="cofactor">
    <cofactor evidence="1">
        <name>Mg(2+)</name>
        <dbReference type="ChEBI" id="CHEBI:18420"/>
    </cofactor>
</comment>
<keyword evidence="4" id="KW-0342">GTP-binding</keyword>
<evidence type="ECO:0000256" key="5">
    <source>
        <dbReference type="ARBA" id="ARBA00034247"/>
    </source>
</evidence>
<feature type="domain" description="GGDEF" evidence="6">
    <location>
        <begin position="9"/>
        <end position="143"/>
    </location>
</feature>
<accession>A0ABV3NNS3</accession>
<keyword evidence="4" id="KW-0547">Nucleotide-binding</keyword>
<dbReference type="CDD" id="cd01949">
    <property type="entry name" value="GGDEF"/>
    <property type="match status" value="1"/>
</dbReference>
<evidence type="ECO:0000256" key="4">
    <source>
        <dbReference type="ARBA" id="ARBA00023134"/>
    </source>
</evidence>
<comment type="pathway">
    <text evidence="2">Purine metabolism; 3',5'-cyclic di-GMP biosynthesis.</text>
</comment>
<dbReference type="PANTHER" id="PTHR45138:SF9">
    <property type="entry name" value="DIGUANYLATE CYCLASE DGCM-RELATED"/>
    <property type="match status" value="1"/>
</dbReference>